<evidence type="ECO:0000256" key="16">
    <source>
        <dbReference type="ARBA" id="ARBA00073143"/>
    </source>
</evidence>
<keyword evidence="11" id="KW-0067">ATP-binding</keyword>
<evidence type="ECO:0000256" key="5">
    <source>
        <dbReference type="ARBA" id="ARBA00022519"/>
    </source>
</evidence>
<keyword evidence="4" id="KW-1003">Cell membrane</keyword>
<dbReference type="KEGG" id="pseb:EOK75_03815"/>
<dbReference type="CDD" id="cd12914">
    <property type="entry name" value="PDC1_DGC_like"/>
    <property type="match status" value="1"/>
</dbReference>
<dbReference type="Proteomes" id="UP000298631">
    <property type="component" value="Chromosome"/>
</dbReference>
<dbReference type="InterPro" id="IPR003661">
    <property type="entry name" value="HisK_dim/P_dom"/>
</dbReference>
<dbReference type="SUPFAM" id="SSF55874">
    <property type="entry name" value="ATPase domain of HSP90 chaperone/DNA topoisomerase II/histidine kinase"/>
    <property type="match status" value="1"/>
</dbReference>
<accession>A0A4P8EH47</accession>
<evidence type="ECO:0000313" key="20">
    <source>
        <dbReference type="EMBL" id="QCO56491.1"/>
    </source>
</evidence>
<keyword evidence="21" id="KW-1185">Reference proteome</keyword>
<dbReference type="InterPro" id="IPR036890">
    <property type="entry name" value="HATPase_C_sf"/>
</dbReference>
<dbReference type="GO" id="GO:0005524">
    <property type="term" value="F:ATP binding"/>
    <property type="evidence" value="ECO:0007669"/>
    <property type="project" value="UniProtKB-KW"/>
</dbReference>
<comment type="function">
    <text evidence="15">Member of the two-component regulatory system DctB/DctD involved in the transport of C4-dicarboxylates. DctB functions as a membrane-associated protein kinase that phosphorylates DctD in response to environmental signals.</text>
</comment>
<keyword evidence="17" id="KW-0175">Coiled coil</keyword>
<evidence type="ECO:0000256" key="1">
    <source>
        <dbReference type="ARBA" id="ARBA00000085"/>
    </source>
</evidence>
<comment type="subcellular location">
    <subcellularLocation>
        <location evidence="2">Cell inner membrane</location>
        <topology evidence="2">Multi-pass membrane protein</topology>
    </subcellularLocation>
</comment>
<evidence type="ECO:0000256" key="18">
    <source>
        <dbReference type="SAM" id="Phobius"/>
    </source>
</evidence>
<dbReference type="PANTHER" id="PTHR43065:SF46">
    <property type="entry name" value="C4-DICARBOXYLATE TRANSPORT SENSOR PROTEIN DCTB"/>
    <property type="match status" value="1"/>
</dbReference>
<evidence type="ECO:0000256" key="6">
    <source>
        <dbReference type="ARBA" id="ARBA00022553"/>
    </source>
</evidence>
<evidence type="ECO:0000256" key="4">
    <source>
        <dbReference type="ARBA" id="ARBA00022475"/>
    </source>
</evidence>
<evidence type="ECO:0000256" key="10">
    <source>
        <dbReference type="ARBA" id="ARBA00022777"/>
    </source>
</evidence>
<evidence type="ECO:0000313" key="21">
    <source>
        <dbReference type="Proteomes" id="UP000298631"/>
    </source>
</evidence>
<name>A0A4P8EH47_9RHOB</name>
<evidence type="ECO:0000256" key="2">
    <source>
        <dbReference type="ARBA" id="ARBA00004429"/>
    </source>
</evidence>
<dbReference type="SUPFAM" id="SSF47384">
    <property type="entry name" value="Homodimeric domain of signal transducing histidine kinase"/>
    <property type="match status" value="1"/>
</dbReference>
<dbReference type="Pfam" id="PF02518">
    <property type="entry name" value="HATPase_c"/>
    <property type="match status" value="1"/>
</dbReference>
<protein>
    <recommendedName>
        <fullName evidence="16">C4-dicarboxylate transport sensor protein DctB</fullName>
        <ecNumber evidence="3">2.7.13.3</ecNumber>
    </recommendedName>
</protein>
<dbReference type="InterPro" id="IPR033479">
    <property type="entry name" value="dCache_1"/>
</dbReference>
<dbReference type="InterPro" id="IPR005467">
    <property type="entry name" value="His_kinase_dom"/>
</dbReference>
<evidence type="ECO:0000256" key="13">
    <source>
        <dbReference type="ARBA" id="ARBA00023012"/>
    </source>
</evidence>
<keyword evidence="14 18" id="KW-0472">Membrane</keyword>
<dbReference type="EC" id="2.7.13.3" evidence="3"/>
<keyword evidence="9" id="KW-0547">Nucleotide-binding</keyword>
<proteinExistence type="predicted"/>
<dbReference type="SMART" id="SM00388">
    <property type="entry name" value="HisKA"/>
    <property type="match status" value="1"/>
</dbReference>
<dbReference type="EMBL" id="CP039964">
    <property type="protein sequence ID" value="QCO56491.1"/>
    <property type="molecule type" value="Genomic_DNA"/>
</dbReference>
<evidence type="ECO:0000256" key="9">
    <source>
        <dbReference type="ARBA" id="ARBA00022741"/>
    </source>
</evidence>
<keyword evidence="8 18" id="KW-0812">Transmembrane</keyword>
<dbReference type="CDD" id="cd00082">
    <property type="entry name" value="HisKA"/>
    <property type="match status" value="1"/>
</dbReference>
<dbReference type="Pfam" id="PF02743">
    <property type="entry name" value="dCache_1"/>
    <property type="match status" value="1"/>
</dbReference>
<evidence type="ECO:0000256" key="8">
    <source>
        <dbReference type="ARBA" id="ARBA00022692"/>
    </source>
</evidence>
<evidence type="ECO:0000256" key="14">
    <source>
        <dbReference type="ARBA" id="ARBA00023136"/>
    </source>
</evidence>
<dbReference type="InterPro" id="IPR017055">
    <property type="entry name" value="Sig_transdc_His_kinase_DctB"/>
</dbReference>
<keyword evidence="7" id="KW-0808">Transferase</keyword>
<dbReference type="GO" id="GO:0005886">
    <property type="term" value="C:plasma membrane"/>
    <property type="evidence" value="ECO:0007669"/>
    <property type="project" value="UniProtKB-SubCell"/>
</dbReference>
<dbReference type="Gene3D" id="3.30.565.10">
    <property type="entry name" value="Histidine kinase-like ATPase, C-terminal domain"/>
    <property type="match status" value="1"/>
</dbReference>
<dbReference type="InterPro" id="IPR036097">
    <property type="entry name" value="HisK_dim/P_sf"/>
</dbReference>
<dbReference type="PRINTS" id="PR00344">
    <property type="entry name" value="BCTRLSENSOR"/>
</dbReference>
<keyword evidence="12 18" id="KW-1133">Transmembrane helix</keyword>
<dbReference type="FunFam" id="1.10.287.130:FF:000049">
    <property type="entry name" value="C4-dicarboxylate transport sensor protein DctB"/>
    <property type="match status" value="1"/>
</dbReference>
<dbReference type="PANTHER" id="PTHR43065">
    <property type="entry name" value="SENSOR HISTIDINE KINASE"/>
    <property type="match status" value="1"/>
</dbReference>
<feature type="domain" description="Histidine kinase" evidence="19">
    <location>
        <begin position="381"/>
        <end position="594"/>
    </location>
</feature>
<dbReference type="SMART" id="SM00387">
    <property type="entry name" value="HATPase_c"/>
    <property type="match status" value="1"/>
</dbReference>
<dbReference type="InterPro" id="IPR029151">
    <property type="entry name" value="Sensor-like_sf"/>
</dbReference>
<dbReference type="InterPro" id="IPR003594">
    <property type="entry name" value="HATPase_dom"/>
</dbReference>
<evidence type="ECO:0000259" key="19">
    <source>
        <dbReference type="PROSITE" id="PS50109"/>
    </source>
</evidence>
<evidence type="ECO:0000256" key="11">
    <source>
        <dbReference type="ARBA" id="ARBA00022840"/>
    </source>
</evidence>
<dbReference type="Gene3D" id="1.10.287.130">
    <property type="match status" value="1"/>
</dbReference>
<organism evidence="20 21">
    <name type="scientific">Pseudorhodobacter turbinis</name>
    <dbReference type="NCBI Taxonomy" id="2500533"/>
    <lineage>
        <taxon>Bacteria</taxon>
        <taxon>Pseudomonadati</taxon>
        <taxon>Pseudomonadota</taxon>
        <taxon>Alphaproteobacteria</taxon>
        <taxon>Rhodobacterales</taxon>
        <taxon>Paracoccaceae</taxon>
        <taxon>Pseudorhodobacter</taxon>
    </lineage>
</organism>
<gene>
    <name evidence="20" type="ORF">EOK75_03815</name>
</gene>
<reference evidence="20 21" key="1">
    <citation type="submission" date="2019-05" db="EMBL/GenBank/DDBJ databases">
        <title>Pseudorhodobacter turbinis sp. nov., isolated from the gut of the Korean turban shell.</title>
        <authorList>
            <person name="Jeong Y.-S."/>
            <person name="Kang W.-R."/>
            <person name="Bae J.-W."/>
        </authorList>
    </citation>
    <scope>NUCLEOTIDE SEQUENCE [LARGE SCALE GENOMIC DNA]</scope>
    <source>
        <strain evidence="20 21">S12M18</strain>
    </source>
</reference>
<dbReference type="PIRSF" id="PIRSF036431">
    <property type="entry name" value="STHK_DctB"/>
    <property type="match status" value="1"/>
</dbReference>
<dbReference type="AlphaFoldDB" id="A0A4P8EH47"/>
<dbReference type="InterPro" id="IPR004358">
    <property type="entry name" value="Sig_transdc_His_kin-like_C"/>
</dbReference>
<evidence type="ECO:0000256" key="3">
    <source>
        <dbReference type="ARBA" id="ARBA00012438"/>
    </source>
</evidence>
<evidence type="ECO:0000256" key="12">
    <source>
        <dbReference type="ARBA" id="ARBA00022989"/>
    </source>
</evidence>
<dbReference type="PROSITE" id="PS50109">
    <property type="entry name" value="HIS_KIN"/>
    <property type="match status" value="1"/>
</dbReference>
<dbReference type="Pfam" id="PF00512">
    <property type="entry name" value="HisKA"/>
    <property type="match status" value="1"/>
</dbReference>
<dbReference type="Gene3D" id="3.30.450.20">
    <property type="entry name" value="PAS domain"/>
    <property type="match status" value="2"/>
</dbReference>
<keyword evidence="10 20" id="KW-0418">Kinase</keyword>
<evidence type="ECO:0000256" key="15">
    <source>
        <dbReference type="ARBA" id="ARBA00059004"/>
    </source>
</evidence>
<feature type="transmembrane region" description="Helical" evidence="18">
    <location>
        <begin position="285"/>
        <end position="307"/>
    </location>
</feature>
<evidence type="ECO:0000256" key="17">
    <source>
        <dbReference type="SAM" id="Coils"/>
    </source>
</evidence>
<dbReference type="GO" id="GO:0000155">
    <property type="term" value="F:phosphorelay sensor kinase activity"/>
    <property type="evidence" value="ECO:0007669"/>
    <property type="project" value="InterPro"/>
</dbReference>
<feature type="coiled-coil region" evidence="17">
    <location>
        <begin position="310"/>
        <end position="372"/>
    </location>
</feature>
<comment type="catalytic activity">
    <reaction evidence="1">
        <text>ATP + protein L-histidine = ADP + protein N-phospho-L-histidine.</text>
        <dbReference type="EC" id="2.7.13.3"/>
    </reaction>
</comment>
<dbReference type="OrthoDB" id="7568856at2"/>
<keyword evidence="6" id="KW-0597">Phosphoprotein</keyword>
<keyword evidence="5" id="KW-0997">Cell inner membrane</keyword>
<evidence type="ECO:0000256" key="7">
    <source>
        <dbReference type="ARBA" id="ARBA00022679"/>
    </source>
</evidence>
<sequence>MLGFITLAALVILAAGYFAYSLALRGALQETARRGDNTLQLATTSLRGKMERFEHLPQFLAEHALIKSIAQSPKDAGVVARTNAYLKSTQQLLGASDIYFMDASGVTRAASNFDSEISFVGGDFGFRPYFTEAIKGGLGRYFALGTTSGKRGYYFGAPVIAEGAVAGVLVIKIDLDSVEQDWIGSDDALIVTDADGIIFFSSRDEWRYTALAQLTRAEQLALIKSRRYGAVPLSGFPLKARQEVAGQTLLTVQDGHSYLALIHYMTEADWTIRVMLDAAPAKRQALLVAVMMMLTLGLGMTALAAVLQHRARLQERITLQQTARNQLEARVKERTSELATVNEQLGAEVNERRLAEKNLRQAQADLVQAAKLAALGQMSAALSHEFNQPLGAARTYADNANVLIERGRHDEARGNLDRILSLIDRMTSISRRLHSFARAPGQKLGHVSVAEAVEAASEIAQLRLRSAEVTLEVSLPDNLPLVVAGPVRLQQVLVNLLTNAADAAETAQDRRIHISAQSVGTGVYLHIRDHGDGVPPGLTERIFDPFFSTKGVGKGLGLGLSISYNIIKDFGGILRVEPAEGGGAVFVIELRASETGGAA</sequence>
<keyword evidence="13" id="KW-0902">Two-component regulatory system</keyword>
<dbReference type="SUPFAM" id="SSF103190">
    <property type="entry name" value="Sensory domain-like"/>
    <property type="match status" value="1"/>
</dbReference>